<protein>
    <recommendedName>
        <fullName evidence="5">Thiamine diphosphokinase</fullName>
        <ecNumber evidence="5">2.7.6.2</ecNumber>
    </recommendedName>
</protein>
<dbReference type="PANTHER" id="PTHR41299">
    <property type="entry name" value="THIAMINE PYROPHOSPHOKINASE"/>
    <property type="match status" value="1"/>
</dbReference>
<dbReference type="PANTHER" id="PTHR41299:SF1">
    <property type="entry name" value="THIAMINE PYROPHOSPHOKINASE"/>
    <property type="match status" value="1"/>
</dbReference>
<dbReference type="SUPFAM" id="SSF63999">
    <property type="entry name" value="Thiamin pyrophosphokinase, catalytic domain"/>
    <property type="match status" value="1"/>
</dbReference>
<proteinExistence type="predicted"/>
<dbReference type="InterPro" id="IPR007371">
    <property type="entry name" value="TPK_catalytic"/>
</dbReference>
<dbReference type="GO" id="GO:0030975">
    <property type="term" value="F:thiamine binding"/>
    <property type="evidence" value="ECO:0007669"/>
    <property type="project" value="InterPro"/>
</dbReference>
<keyword evidence="1" id="KW-0808">Transferase</keyword>
<dbReference type="Pfam" id="PF04263">
    <property type="entry name" value="TPK_catalytic"/>
    <property type="match status" value="1"/>
</dbReference>
<keyword evidence="8" id="KW-1185">Reference proteome</keyword>
<dbReference type="Pfam" id="PF04265">
    <property type="entry name" value="TPK_B1_binding"/>
    <property type="match status" value="1"/>
</dbReference>
<dbReference type="GO" id="GO:0016301">
    <property type="term" value="F:kinase activity"/>
    <property type="evidence" value="ECO:0007669"/>
    <property type="project" value="UniProtKB-KW"/>
</dbReference>
<accession>A0A1M6P244</accession>
<dbReference type="Gene3D" id="3.40.50.10240">
    <property type="entry name" value="Thiamin pyrophosphokinase, catalytic domain"/>
    <property type="match status" value="1"/>
</dbReference>
<dbReference type="InterPro" id="IPR036759">
    <property type="entry name" value="TPK_catalytic_sf"/>
</dbReference>
<evidence type="ECO:0000256" key="3">
    <source>
        <dbReference type="ARBA" id="ARBA00022777"/>
    </source>
</evidence>
<dbReference type="OrthoDB" id="9804377at2"/>
<dbReference type="EMBL" id="FQZV01000063">
    <property type="protein sequence ID" value="SHK02006.1"/>
    <property type="molecule type" value="Genomic_DNA"/>
</dbReference>
<keyword evidence="2" id="KW-0547">Nucleotide-binding</keyword>
<evidence type="ECO:0000313" key="7">
    <source>
        <dbReference type="EMBL" id="SHK02006.1"/>
    </source>
</evidence>
<dbReference type="AlphaFoldDB" id="A0A1M6P244"/>
<evidence type="ECO:0000259" key="6">
    <source>
        <dbReference type="SMART" id="SM00983"/>
    </source>
</evidence>
<dbReference type="GO" id="GO:0005524">
    <property type="term" value="F:ATP binding"/>
    <property type="evidence" value="ECO:0007669"/>
    <property type="project" value="UniProtKB-KW"/>
</dbReference>
<dbReference type="InterPro" id="IPR007373">
    <property type="entry name" value="Thiamin_PyroPKinase_B1-bd"/>
</dbReference>
<evidence type="ECO:0000256" key="5">
    <source>
        <dbReference type="NCBIfam" id="TIGR01378"/>
    </source>
</evidence>
<sequence length="211" mass="23751">MRCAIVTNGNITEYDRTRALLLEHDFIICADGGMRHLFQMNLLPDMIVGDFDSIEEKYLEYLQAHHVERCQYSKRKDFTDTELAVKYAANHGATEINFFGAIGSRMDHTLANIMLMVPLLQGGLRVSIQDEHNQIWITSEQLSIEGEVGDYISILPLTLRVEGITLQGLEYPLKDATIEMGQTIGISNRLAQPQAVITIKQGMILVIKAKD</sequence>
<name>A0A1M6P244_9FIRM</name>
<evidence type="ECO:0000313" key="8">
    <source>
        <dbReference type="Proteomes" id="UP000184536"/>
    </source>
</evidence>
<dbReference type="SMART" id="SM00983">
    <property type="entry name" value="TPK_B1_binding"/>
    <property type="match status" value="1"/>
</dbReference>
<dbReference type="RefSeq" id="WP_110942452.1">
    <property type="nucleotide sequence ID" value="NZ_FQZV01000063.1"/>
</dbReference>
<dbReference type="Proteomes" id="UP000184536">
    <property type="component" value="Unassembled WGS sequence"/>
</dbReference>
<keyword evidence="4" id="KW-0067">ATP-binding</keyword>
<keyword evidence="3 7" id="KW-0418">Kinase</keyword>
<gene>
    <name evidence="7" type="ORF">SAMN02745975_03468</name>
</gene>
<organism evidence="7 8">
    <name type="scientific">Geosporobacter subterraneus DSM 17957</name>
    <dbReference type="NCBI Taxonomy" id="1121919"/>
    <lineage>
        <taxon>Bacteria</taxon>
        <taxon>Bacillati</taxon>
        <taxon>Bacillota</taxon>
        <taxon>Clostridia</taxon>
        <taxon>Peptostreptococcales</taxon>
        <taxon>Thermotaleaceae</taxon>
        <taxon>Geosporobacter</taxon>
    </lineage>
</organism>
<dbReference type="GO" id="GO:0004788">
    <property type="term" value="F:thiamine diphosphokinase activity"/>
    <property type="evidence" value="ECO:0007669"/>
    <property type="project" value="UniProtKB-UniRule"/>
</dbReference>
<dbReference type="InterPro" id="IPR006282">
    <property type="entry name" value="Thi_PPkinase"/>
</dbReference>
<dbReference type="SUPFAM" id="SSF63862">
    <property type="entry name" value="Thiamin pyrophosphokinase, substrate-binding domain"/>
    <property type="match status" value="1"/>
</dbReference>
<dbReference type="STRING" id="1121919.SAMN02745975_03468"/>
<feature type="domain" description="Thiamin pyrophosphokinase thiamin-binding" evidence="6">
    <location>
        <begin position="146"/>
        <end position="205"/>
    </location>
</feature>
<dbReference type="EC" id="2.7.6.2" evidence="5"/>
<reference evidence="8" key="1">
    <citation type="submission" date="2016-11" db="EMBL/GenBank/DDBJ databases">
        <authorList>
            <person name="Varghese N."/>
            <person name="Submissions S."/>
        </authorList>
    </citation>
    <scope>NUCLEOTIDE SEQUENCE [LARGE SCALE GENOMIC DNA]</scope>
    <source>
        <strain evidence="8">DSM 17957</strain>
    </source>
</reference>
<dbReference type="InterPro" id="IPR036371">
    <property type="entry name" value="TPK_B1-bd_sf"/>
</dbReference>
<evidence type="ECO:0000256" key="2">
    <source>
        <dbReference type="ARBA" id="ARBA00022741"/>
    </source>
</evidence>
<dbReference type="InterPro" id="IPR053149">
    <property type="entry name" value="TPK"/>
</dbReference>
<dbReference type="NCBIfam" id="TIGR01378">
    <property type="entry name" value="thi_PPkinase"/>
    <property type="match status" value="1"/>
</dbReference>
<dbReference type="CDD" id="cd07995">
    <property type="entry name" value="TPK"/>
    <property type="match status" value="1"/>
</dbReference>
<dbReference type="GO" id="GO:0009229">
    <property type="term" value="P:thiamine diphosphate biosynthetic process"/>
    <property type="evidence" value="ECO:0007669"/>
    <property type="project" value="InterPro"/>
</dbReference>
<dbReference type="GO" id="GO:0006772">
    <property type="term" value="P:thiamine metabolic process"/>
    <property type="evidence" value="ECO:0007669"/>
    <property type="project" value="UniProtKB-UniRule"/>
</dbReference>
<evidence type="ECO:0000256" key="1">
    <source>
        <dbReference type="ARBA" id="ARBA00022679"/>
    </source>
</evidence>
<evidence type="ECO:0000256" key="4">
    <source>
        <dbReference type="ARBA" id="ARBA00022840"/>
    </source>
</evidence>